<dbReference type="SUPFAM" id="SSF53383">
    <property type="entry name" value="PLP-dependent transferases"/>
    <property type="match status" value="1"/>
</dbReference>
<dbReference type="InterPro" id="IPR011340">
    <property type="entry name" value="Cys_dSase-rel"/>
</dbReference>
<feature type="domain" description="Aminotransferase class V" evidence="1">
    <location>
        <begin position="26"/>
        <end position="408"/>
    </location>
</feature>
<evidence type="ECO:0000313" key="3">
    <source>
        <dbReference type="Proteomes" id="UP001163152"/>
    </source>
</evidence>
<name>A0A9E8ZF44_9CYAN</name>
<dbReference type="PANTHER" id="PTHR43586">
    <property type="entry name" value="CYSTEINE DESULFURASE"/>
    <property type="match status" value="1"/>
</dbReference>
<proteinExistence type="predicted"/>
<keyword evidence="3" id="KW-1185">Reference proteome</keyword>
<gene>
    <name evidence="2" type="ORF">OXH18_08485</name>
</gene>
<dbReference type="EMBL" id="CP113797">
    <property type="protein sequence ID" value="WAL62008.1"/>
    <property type="molecule type" value="Genomic_DNA"/>
</dbReference>
<dbReference type="Gene3D" id="3.90.1150.10">
    <property type="entry name" value="Aspartate Aminotransferase, domain 1"/>
    <property type="match status" value="1"/>
</dbReference>
<sequence>MPLAPTQSLQLEYVRQQFPALLGDWIFFDNAGGSQILKPVVDRISEYLLTSNVQLGASYAISQLAGERVLCAREAVATLLNAASSTEVVMGGSTSLLLRILSLCLVQNWTVGDEVIVTNTDHEANVSPWMDLKQQGIVVKTWRLNPDTLELQLDDLEALMTPRTRLVAVTHASNILGTINPIRQIADRVHTYGAMLCVDGVGYAAHRLVDVQALDVDFYAFSFYKTYGPHYAVLYGKQAHLLSLPSINHYFIEQTDIPYKFQPGNVNYELSYGVLGLCDYLSHLATLHDPTAIEQSPRQRMVQAFDLIRSHEAILGDRLLCYLNSQPNVRIIGHPRANPDDRVPTISFVVDGIDSATIPPQLDPHRIAIRYGDFYAKRLIEELGLTAQHGVVRVSMVHYNTLAEVDRLIECFDRVF</sequence>
<dbReference type="NCBIfam" id="TIGR01976">
    <property type="entry name" value="am_tr_V_VC1184"/>
    <property type="match status" value="1"/>
</dbReference>
<dbReference type="KEGG" id="tsin:OXH18_08485"/>
<dbReference type="RefSeq" id="WP_268612090.1">
    <property type="nucleotide sequence ID" value="NZ_CP113797.1"/>
</dbReference>
<protein>
    <submittedName>
        <fullName evidence="2">Cysteine desulfurase-like protein</fullName>
    </submittedName>
</protein>
<dbReference type="InterPro" id="IPR000192">
    <property type="entry name" value="Aminotrans_V_dom"/>
</dbReference>
<dbReference type="Pfam" id="PF00266">
    <property type="entry name" value="Aminotran_5"/>
    <property type="match status" value="1"/>
</dbReference>
<dbReference type="InterPro" id="IPR015424">
    <property type="entry name" value="PyrdxlP-dep_Trfase"/>
</dbReference>
<dbReference type="Gene3D" id="3.40.640.10">
    <property type="entry name" value="Type I PLP-dependent aspartate aminotransferase-like (Major domain)"/>
    <property type="match status" value="1"/>
</dbReference>
<dbReference type="InterPro" id="IPR015422">
    <property type="entry name" value="PyrdxlP-dep_Trfase_small"/>
</dbReference>
<organism evidence="2 3">
    <name type="scientific">Thermocoleostomius sinensis A174</name>
    <dbReference type="NCBI Taxonomy" id="2016057"/>
    <lineage>
        <taxon>Bacteria</taxon>
        <taxon>Bacillati</taxon>
        <taxon>Cyanobacteriota</taxon>
        <taxon>Cyanophyceae</taxon>
        <taxon>Oculatellales</taxon>
        <taxon>Oculatellaceae</taxon>
        <taxon>Thermocoleostomius</taxon>
    </lineage>
</organism>
<dbReference type="AlphaFoldDB" id="A0A9E8ZF44"/>
<evidence type="ECO:0000313" key="2">
    <source>
        <dbReference type="EMBL" id="WAL62008.1"/>
    </source>
</evidence>
<accession>A0A9E8ZF44</accession>
<reference evidence="2" key="1">
    <citation type="submission" date="2022-12" db="EMBL/GenBank/DDBJ databases">
        <title>Polyphasic identification of a Novel Hot-Spring Cyanobacterium Ocullathermofonsia sinensis gen nov. sp. nov. and Genomic Insights on its Adaptations to the Thermal Habitat.</title>
        <authorList>
            <person name="Daroch M."/>
            <person name="Tang J."/>
            <person name="Jiang Y."/>
        </authorList>
    </citation>
    <scope>NUCLEOTIDE SEQUENCE</scope>
    <source>
        <strain evidence="2">PKUAC-SCTA174</strain>
    </source>
</reference>
<dbReference type="PANTHER" id="PTHR43586:SF21">
    <property type="entry name" value="PYRIDOXAL PHOSPHATE (PLP)-DEPENDENT ASPARTATE AMINOTRANSFERASE SUPERFAMILY"/>
    <property type="match status" value="1"/>
</dbReference>
<dbReference type="Proteomes" id="UP001163152">
    <property type="component" value="Chromosome"/>
</dbReference>
<evidence type="ECO:0000259" key="1">
    <source>
        <dbReference type="Pfam" id="PF00266"/>
    </source>
</evidence>
<dbReference type="InterPro" id="IPR015421">
    <property type="entry name" value="PyrdxlP-dep_Trfase_major"/>
</dbReference>